<protein>
    <submittedName>
        <fullName evidence="2">Uncharacterized protein</fullName>
    </submittedName>
</protein>
<gene>
    <name evidence="2" type="ORF">CS062_00645</name>
</gene>
<feature type="region of interest" description="Disordered" evidence="1">
    <location>
        <begin position="1"/>
        <end position="50"/>
    </location>
</feature>
<dbReference type="AlphaFoldDB" id="A0A2G9CFD9"/>
<sequence>MQNRPPGPTCVLNPTEVERSPESASQSSPAKEKSGASWVSKFPGSTSTDDLDPAFRDKVKKFLTAIAEAGGSVSIAATYRPRERAYLMHYSSKISRGDIDAAKVPTMAGVDIEWVHASEEASKRAASAMAKAFGIVYPPALISRHTERCAIDMTVNGIVGKKIKNASNEEVEIKRLSDLNAVGASYGVNKLVSDPPHWSDDGR</sequence>
<organism evidence="2 3">
    <name type="scientific">Roseateles chitinivorans</name>
    <dbReference type="NCBI Taxonomy" id="2917965"/>
    <lineage>
        <taxon>Bacteria</taxon>
        <taxon>Pseudomonadati</taxon>
        <taxon>Pseudomonadota</taxon>
        <taxon>Betaproteobacteria</taxon>
        <taxon>Burkholderiales</taxon>
        <taxon>Sphaerotilaceae</taxon>
        <taxon>Roseateles</taxon>
    </lineage>
</organism>
<dbReference type="Proteomes" id="UP000231501">
    <property type="component" value="Unassembled WGS sequence"/>
</dbReference>
<name>A0A2G9CFD9_9BURK</name>
<reference evidence="2 3" key="1">
    <citation type="submission" date="2017-11" db="EMBL/GenBank/DDBJ databases">
        <title>Draft genome sequence of Mitsuaria sp. HWN-4.</title>
        <authorList>
            <person name="Gundlapally S.R."/>
        </authorList>
    </citation>
    <scope>NUCLEOTIDE SEQUENCE [LARGE SCALE GENOMIC DNA]</scope>
    <source>
        <strain evidence="2 3">HWN-4</strain>
    </source>
</reference>
<comment type="caution">
    <text evidence="2">The sequence shown here is derived from an EMBL/GenBank/DDBJ whole genome shotgun (WGS) entry which is preliminary data.</text>
</comment>
<evidence type="ECO:0000313" key="3">
    <source>
        <dbReference type="Proteomes" id="UP000231501"/>
    </source>
</evidence>
<proteinExistence type="predicted"/>
<accession>A0A2G9CFD9</accession>
<keyword evidence="3" id="KW-1185">Reference proteome</keyword>
<dbReference type="EMBL" id="PEOG01000005">
    <property type="protein sequence ID" value="PIM55075.1"/>
    <property type="molecule type" value="Genomic_DNA"/>
</dbReference>
<evidence type="ECO:0000313" key="2">
    <source>
        <dbReference type="EMBL" id="PIM55075.1"/>
    </source>
</evidence>
<evidence type="ECO:0000256" key="1">
    <source>
        <dbReference type="SAM" id="MobiDB-lite"/>
    </source>
</evidence>
<dbReference type="OrthoDB" id="192249at2"/>